<proteinExistence type="predicted"/>
<evidence type="ECO:0000313" key="3">
    <source>
        <dbReference type="Proteomes" id="UP000249135"/>
    </source>
</evidence>
<dbReference type="InterPro" id="IPR050194">
    <property type="entry name" value="Glycosyltransferase_grp1"/>
</dbReference>
<dbReference type="SUPFAM" id="SSF53756">
    <property type="entry name" value="UDP-Glycosyltransferase/glycogen phosphorylase"/>
    <property type="match status" value="1"/>
</dbReference>
<evidence type="ECO:0000313" key="2">
    <source>
        <dbReference type="EMBL" id="PZQ77395.1"/>
    </source>
</evidence>
<gene>
    <name evidence="2" type="ORF">DI563_03855</name>
</gene>
<protein>
    <submittedName>
        <fullName evidence="2">Glycosyl transferase family 1</fullName>
    </submittedName>
</protein>
<dbReference type="PANTHER" id="PTHR45947:SF3">
    <property type="entry name" value="SULFOQUINOVOSYL TRANSFERASE SQD2"/>
    <property type="match status" value="1"/>
</dbReference>
<dbReference type="GO" id="GO:0016758">
    <property type="term" value="F:hexosyltransferase activity"/>
    <property type="evidence" value="ECO:0007669"/>
    <property type="project" value="TreeGrafter"/>
</dbReference>
<accession>A0A2W5QR24</accession>
<name>A0A2W5QR24_VARPD</name>
<dbReference type="EMBL" id="QFPP01000021">
    <property type="protein sequence ID" value="PZQ77395.1"/>
    <property type="molecule type" value="Genomic_DNA"/>
</dbReference>
<keyword evidence="2" id="KW-0808">Transferase</keyword>
<dbReference type="Gene3D" id="3.40.50.2000">
    <property type="entry name" value="Glycogen Phosphorylase B"/>
    <property type="match status" value="2"/>
</dbReference>
<dbReference type="CDD" id="cd03801">
    <property type="entry name" value="GT4_PimA-like"/>
    <property type="match status" value="1"/>
</dbReference>
<organism evidence="2 3">
    <name type="scientific">Variovorax paradoxus</name>
    <dbReference type="NCBI Taxonomy" id="34073"/>
    <lineage>
        <taxon>Bacteria</taxon>
        <taxon>Pseudomonadati</taxon>
        <taxon>Pseudomonadota</taxon>
        <taxon>Betaproteobacteria</taxon>
        <taxon>Burkholderiales</taxon>
        <taxon>Comamonadaceae</taxon>
        <taxon>Variovorax</taxon>
    </lineage>
</organism>
<dbReference type="AlphaFoldDB" id="A0A2W5QR24"/>
<dbReference type="InterPro" id="IPR028098">
    <property type="entry name" value="Glyco_trans_4-like_N"/>
</dbReference>
<dbReference type="Pfam" id="PF13439">
    <property type="entry name" value="Glyco_transf_4"/>
    <property type="match status" value="1"/>
</dbReference>
<comment type="caution">
    <text evidence="2">The sequence shown here is derived from an EMBL/GenBank/DDBJ whole genome shotgun (WGS) entry which is preliminary data.</text>
</comment>
<feature type="domain" description="Glycosyltransferase subfamily 4-like N-terminal" evidence="1">
    <location>
        <begin position="15"/>
        <end position="147"/>
    </location>
</feature>
<dbReference type="PANTHER" id="PTHR45947">
    <property type="entry name" value="SULFOQUINOVOSYL TRANSFERASE SQD2"/>
    <property type="match status" value="1"/>
</dbReference>
<dbReference type="Pfam" id="PF13692">
    <property type="entry name" value="Glyco_trans_1_4"/>
    <property type="match status" value="1"/>
</dbReference>
<evidence type="ECO:0000259" key="1">
    <source>
        <dbReference type="Pfam" id="PF13439"/>
    </source>
</evidence>
<sequence length="351" mass="38382">MNILLTSHAFLPQLGGIEFVSATLAREFAAAGHHVRVITHTPADGKDALPYEVFRRPSARQMARLLQWCDVHLQSNISLRYLWLALLMRTPSLVTYHTWLQRPDGKLAWQDRVKRLATRWVTRNLAVSDAVAASLPGRVGVIHNPYDDQTFKPQQHRAPSADLVFLGRLVNDKGADMLIDALAVLRSRGVNATLSIVGSGPEEASLRDQAKRLGLAESIAFLGKRSGPALARTLAAHRVLVVPSRWQEPFGVVVLEGLACGLRVVASGVGGLPEAVGTCGQLFRPGRIESLADMLEKELQRGTGPSAEALDPSVEAHLKPYRARSVAAEYLAHLDAIRKRRNPMTPAAKRP</sequence>
<dbReference type="Proteomes" id="UP000249135">
    <property type="component" value="Unassembled WGS sequence"/>
</dbReference>
<reference evidence="2 3" key="1">
    <citation type="submission" date="2017-08" db="EMBL/GenBank/DDBJ databases">
        <title>Infants hospitalized years apart are colonized by the same room-sourced microbial strains.</title>
        <authorList>
            <person name="Brooks B."/>
            <person name="Olm M.R."/>
            <person name="Firek B.A."/>
            <person name="Baker R."/>
            <person name="Thomas B.C."/>
            <person name="Morowitz M.J."/>
            <person name="Banfield J.F."/>
        </authorList>
    </citation>
    <scope>NUCLEOTIDE SEQUENCE [LARGE SCALE GENOMIC DNA]</scope>
    <source>
        <strain evidence="2">S2_005_003_R2_41</strain>
    </source>
</reference>